<dbReference type="OrthoDB" id="4505691at2"/>
<dbReference type="SUPFAM" id="SSF52540">
    <property type="entry name" value="P-loop containing nucleoside triphosphate hydrolases"/>
    <property type="match status" value="2"/>
</dbReference>
<sequence length="1351" mass="142784">MDGSLFSPVVELRNTFESLPDMVRRPIEMVVFGGELPRADISAMRRMAAELRARGDELDGHSRDIEAILAQEDSVGELANRLREALHSYGKGAAQLGSDVGTLADQAQAAANDAEKWLCVMFTFGIHLAWRIFSVVTSAAATGPAGVTAAAPTVDAMLVEGRGEVTAMRAALTRAVEEGAAKAAARLSAPGALRFVTMLGKAAALPVGVDAGVQALQVATGDRSADIIGSDGSNRTGIDLTSIEVAALAGAGGAVGGMLAGKFAPMVFPRIGSSRLAMGLVHGTAGAIAGLGAASLVAGWPQHYDQVLAPLLNGAFAGGVHSRSGPHPPAIDGGATFTPPDGFSPGQDAKAATPRRPVEVSTESKRAWEDAQKAWGPTAETTKAAGERGEARAEVKEVTAAPRSRGEQGASIAADEAAGHRPGQQVRPASSDAAAARPGTHSETGERPPAEKPVATGKTTAPRSVEAVGETSTPPRLAASATPRPAGEVHEKTGAPTGSSAHAKAGPSPAGEHTAVADGAGTQTSARPHPPAEGEAGSPGARGEPGSSSREEHATPQRESTAEQSGHESPESPGRTEADGTETPAAEEHSSSAHDEQSVATTDHDSLADDAGMPRSDRDKAVDLLIDFHQASAEHVPESQRLSNLPDDVLMAGLHSGDEHQSLLATMEIIRRGTISEKVPGGMVLRTEQAEAVYAMKSRPVEMKPGEGKSLVFMAGAIQRAVQHDSVLLVTTTDGLANREVSTYRKLLTGDEEFADMQNVLGKFGIDVFRADQQTGFGPITKGRPAIVVATGETVGHLCNAGKEPPRHALIDEMDGIIDRGERQFLRSEGVEEPAPEATAKQVFDAHDFLTEALAKGALSHEDFGLRRISEEIGEHADGTPEVMYWYDGQPELTPEGRAKVEALPGGKNWLDGMGASRLETAAHAEFLVREGVHYEMDAGKIVIIDQAEHGLQRNPKTSSESRWSAEPGKASLAQAIEAKEFRAAEARGEKAEAHRIVVRADAESAKRIDSVEIYRVGSESFFDEVTGASGTLTDLNPVLNKIYGLQEAHEVGRSQTHRLVEGQHDVVESTHAKLRAIAEYANEMRAGGEGRFQEILCHRNDLVARQVEALVRAGVPREAIEAVDAKRIIGWGADWEAQLQKVFDEAGEQGKILVINRQGQRGVDISVSDAVKAKGGMHVWMTEAPEQSYIHEQAKNRTARNGQRGSAQVVMSPQDALIRNAMHLRGVRETVVVYEQAVAAHNADPTPQTHDAVVAASDAIREMAPELQQRALRHSTADFIRHHAFSTGNVPSPSPKPTPGCTADPTSPAPMSRRTRRHGWPDCWGSRLRPSRTGSPNSNATVPPIRCTNC</sequence>
<dbReference type="Proteomes" id="UP000255082">
    <property type="component" value="Unassembled WGS sequence"/>
</dbReference>
<feature type="compositionally biased region" description="Low complexity" evidence="4">
    <location>
        <begin position="427"/>
        <end position="438"/>
    </location>
</feature>
<keyword evidence="3" id="KW-0811">Translocation</keyword>
<dbReference type="GO" id="GO:0017038">
    <property type="term" value="P:protein import"/>
    <property type="evidence" value="ECO:0007669"/>
    <property type="project" value="InterPro"/>
</dbReference>
<dbReference type="GO" id="GO:0006886">
    <property type="term" value="P:intracellular protein transport"/>
    <property type="evidence" value="ECO:0007669"/>
    <property type="project" value="InterPro"/>
</dbReference>
<reference evidence="6 7" key="1">
    <citation type="submission" date="2018-06" db="EMBL/GenBank/DDBJ databases">
        <authorList>
            <consortium name="Pathogen Informatics"/>
            <person name="Doyle S."/>
        </authorList>
    </citation>
    <scope>NUCLEOTIDE SEQUENCE [LARGE SCALE GENOMIC DNA]</scope>
    <source>
        <strain evidence="6 7">NCTC13184</strain>
    </source>
</reference>
<evidence type="ECO:0000256" key="1">
    <source>
        <dbReference type="ARBA" id="ARBA00022475"/>
    </source>
</evidence>
<gene>
    <name evidence="6" type="primary">secA</name>
    <name evidence="6" type="ORF">NCTC13184_06622</name>
</gene>
<keyword evidence="1" id="KW-1003">Cell membrane</keyword>
<evidence type="ECO:0000256" key="4">
    <source>
        <dbReference type="SAM" id="MobiDB-lite"/>
    </source>
</evidence>
<feature type="compositionally biased region" description="Basic and acidic residues" evidence="4">
    <location>
        <begin position="356"/>
        <end position="372"/>
    </location>
</feature>
<dbReference type="InterPro" id="IPR027417">
    <property type="entry name" value="P-loop_NTPase"/>
</dbReference>
<keyword evidence="2" id="KW-0813">Transport</keyword>
<evidence type="ECO:0000313" key="6">
    <source>
        <dbReference type="EMBL" id="SUA48077.1"/>
    </source>
</evidence>
<dbReference type="InterPro" id="IPR011115">
    <property type="entry name" value="SecA_DEAD"/>
</dbReference>
<feature type="region of interest" description="Disordered" evidence="4">
    <location>
        <begin position="320"/>
        <end position="616"/>
    </location>
</feature>
<organism evidence="6 7">
    <name type="scientific">Nocardia africana</name>
    <dbReference type="NCBI Taxonomy" id="134964"/>
    <lineage>
        <taxon>Bacteria</taxon>
        <taxon>Bacillati</taxon>
        <taxon>Actinomycetota</taxon>
        <taxon>Actinomycetes</taxon>
        <taxon>Mycobacteriales</taxon>
        <taxon>Nocardiaceae</taxon>
        <taxon>Nocardia</taxon>
    </lineage>
</organism>
<feature type="compositionally biased region" description="Basic and acidic residues" evidence="4">
    <location>
        <begin position="565"/>
        <end position="578"/>
    </location>
</feature>
<evidence type="ECO:0000259" key="5">
    <source>
        <dbReference type="PROSITE" id="PS51196"/>
    </source>
</evidence>
<dbReference type="InterPro" id="IPR000185">
    <property type="entry name" value="SecA"/>
</dbReference>
<feature type="compositionally biased region" description="Basic and acidic residues" evidence="4">
    <location>
        <begin position="586"/>
        <end position="607"/>
    </location>
</feature>
<dbReference type="GO" id="GO:0006605">
    <property type="term" value="P:protein targeting"/>
    <property type="evidence" value="ECO:0007669"/>
    <property type="project" value="InterPro"/>
</dbReference>
<evidence type="ECO:0000256" key="2">
    <source>
        <dbReference type="ARBA" id="ARBA00022927"/>
    </source>
</evidence>
<dbReference type="EMBL" id="UGRU01000001">
    <property type="protein sequence ID" value="SUA48077.1"/>
    <property type="molecule type" value="Genomic_DNA"/>
</dbReference>
<dbReference type="PANTHER" id="PTHR30612:SF0">
    <property type="entry name" value="CHLOROPLAST PROTEIN-TRANSPORTING ATPASE"/>
    <property type="match status" value="1"/>
</dbReference>
<accession>A0A378X4Y5</accession>
<dbReference type="RefSeq" id="WP_128145585.1">
    <property type="nucleotide sequence ID" value="NZ_UGRU01000001.1"/>
</dbReference>
<keyword evidence="1" id="KW-0472">Membrane</keyword>
<keyword evidence="2" id="KW-0653">Protein transport</keyword>
<feature type="compositionally biased region" description="Polar residues" evidence="4">
    <location>
        <begin position="1333"/>
        <end position="1342"/>
    </location>
</feature>
<dbReference type="Pfam" id="PF07517">
    <property type="entry name" value="SecA_DEAD"/>
    <property type="match status" value="1"/>
</dbReference>
<feature type="domain" description="SecA family profile" evidence="5">
    <location>
        <begin position="558"/>
        <end position="1241"/>
    </location>
</feature>
<evidence type="ECO:0000313" key="7">
    <source>
        <dbReference type="Proteomes" id="UP000255082"/>
    </source>
</evidence>
<name>A0A378X4Y5_9NOCA</name>
<feature type="compositionally biased region" description="Basic and acidic residues" evidence="4">
    <location>
        <begin position="385"/>
        <end position="397"/>
    </location>
</feature>
<dbReference type="InterPro" id="IPR014018">
    <property type="entry name" value="SecA_motor_DEAD"/>
</dbReference>
<dbReference type="GO" id="GO:0005524">
    <property type="term" value="F:ATP binding"/>
    <property type="evidence" value="ECO:0007669"/>
    <property type="project" value="InterPro"/>
</dbReference>
<feature type="region of interest" description="Disordered" evidence="4">
    <location>
        <begin position="1286"/>
        <end position="1351"/>
    </location>
</feature>
<proteinExistence type="predicted"/>
<dbReference type="Gene3D" id="3.40.50.300">
    <property type="entry name" value="P-loop containing nucleotide triphosphate hydrolases"/>
    <property type="match status" value="2"/>
</dbReference>
<dbReference type="PANTHER" id="PTHR30612">
    <property type="entry name" value="SECA INNER MEMBRANE COMPONENT OF SEC PROTEIN SECRETION SYSTEM"/>
    <property type="match status" value="1"/>
</dbReference>
<evidence type="ECO:0000256" key="3">
    <source>
        <dbReference type="ARBA" id="ARBA00023010"/>
    </source>
</evidence>
<dbReference type="GO" id="GO:0016020">
    <property type="term" value="C:membrane"/>
    <property type="evidence" value="ECO:0007669"/>
    <property type="project" value="InterPro"/>
</dbReference>
<dbReference type="Gene3D" id="3.90.1440.10">
    <property type="entry name" value="SecA, preprotein cross-linking domain"/>
    <property type="match status" value="1"/>
</dbReference>
<dbReference type="PROSITE" id="PS51196">
    <property type="entry name" value="SECA_MOTOR_DEAD"/>
    <property type="match status" value="1"/>
</dbReference>
<protein>
    <submittedName>
        <fullName evidence="6">Preprotein translocase subunit SecA</fullName>
    </submittedName>
</protein>